<proteinExistence type="predicted"/>
<accession>A0A9X1F6W4</accession>
<keyword evidence="4" id="KW-1185">Reference proteome</keyword>
<sequence>MNKIAVLFFSFFTMLSTAQNAPLLSNGLELGRFEYSLLPSLGDTQLEKTAVSLGMGKKINKSLLAVRLNYTKYDIYFKDALFGNALNDFENIHTIRLNLIYKRPLRNNWFLNALISPMLSSTFEGDISADDFFYNTFLSTSKVWTKNDLKSNLTVGIGFGTLFGRPRLFPLVSYSRQVSLNTKYSIGLPVTGLFHNIDKKSAINFTLSPEGFFANNSASILNAQGEEIANSRMQFNGLKIALGYQLKFEENWITHFKLGYMPISNMEVIDIEDDTLYDIDTNETIFLNIAVSFNLNKKRNEKTKN</sequence>
<protein>
    <recommendedName>
        <fullName evidence="2">DUF6268 domain-containing protein</fullName>
    </recommendedName>
</protein>
<feature type="domain" description="DUF6268" evidence="2">
    <location>
        <begin position="90"/>
        <end position="288"/>
    </location>
</feature>
<dbReference type="Pfam" id="PF19783">
    <property type="entry name" value="DUF6268"/>
    <property type="match status" value="1"/>
</dbReference>
<dbReference type="AlphaFoldDB" id="A0A9X1F6W4"/>
<gene>
    <name evidence="3" type="ORF">KCG49_00930</name>
</gene>
<reference evidence="3" key="1">
    <citation type="submission" date="2021-04" db="EMBL/GenBank/DDBJ databases">
        <authorList>
            <person name="Pira H."/>
            <person name="Risdian C."/>
            <person name="Wink J."/>
        </authorList>
    </citation>
    <scope>NUCLEOTIDE SEQUENCE</scope>
    <source>
        <strain evidence="3">WHY3</strain>
    </source>
</reference>
<evidence type="ECO:0000313" key="3">
    <source>
        <dbReference type="EMBL" id="MBV7267748.1"/>
    </source>
</evidence>
<name>A0A9X1F6W4_9FLAO</name>
<dbReference type="RefSeq" id="WP_218544299.1">
    <property type="nucleotide sequence ID" value="NZ_JAGSPD010000001.1"/>
</dbReference>
<dbReference type="Proteomes" id="UP001138894">
    <property type="component" value="Unassembled WGS sequence"/>
</dbReference>
<organism evidence="3 4">
    <name type="scientific">Winogradskyella luteola</name>
    <dbReference type="NCBI Taxonomy" id="2828330"/>
    <lineage>
        <taxon>Bacteria</taxon>
        <taxon>Pseudomonadati</taxon>
        <taxon>Bacteroidota</taxon>
        <taxon>Flavobacteriia</taxon>
        <taxon>Flavobacteriales</taxon>
        <taxon>Flavobacteriaceae</taxon>
        <taxon>Winogradskyella</taxon>
    </lineage>
</organism>
<dbReference type="InterPro" id="IPR046235">
    <property type="entry name" value="DUF6268"/>
</dbReference>
<evidence type="ECO:0000256" key="1">
    <source>
        <dbReference type="SAM" id="SignalP"/>
    </source>
</evidence>
<evidence type="ECO:0000259" key="2">
    <source>
        <dbReference type="Pfam" id="PF19783"/>
    </source>
</evidence>
<evidence type="ECO:0000313" key="4">
    <source>
        <dbReference type="Proteomes" id="UP001138894"/>
    </source>
</evidence>
<feature type="signal peptide" evidence="1">
    <location>
        <begin position="1"/>
        <end position="18"/>
    </location>
</feature>
<feature type="chain" id="PRO_5040801268" description="DUF6268 domain-containing protein" evidence="1">
    <location>
        <begin position="19"/>
        <end position="305"/>
    </location>
</feature>
<dbReference type="EMBL" id="JAGSPD010000001">
    <property type="protein sequence ID" value="MBV7267748.1"/>
    <property type="molecule type" value="Genomic_DNA"/>
</dbReference>
<comment type="caution">
    <text evidence="3">The sequence shown here is derived from an EMBL/GenBank/DDBJ whole genome shotgun (WGS) entry which is preliminary data.</text>
</comment>
<keyword evidence="1" id="KW-0732">Signal</keyword>